<proteinExistence type="inferred from homology"/>
<accession>A0A286GQL1</accession>
<evidence type="ECO:0000259" key="5">
    <source>
        <dbReference type="PROSITE" id="PS50931"/>
    </source>
</evidence>
<name>A0A286GQL1_9PROT</name>
<dbReference type="InterPro" id="IPR036388">
    <property type="entry name" value="WH-like_DNA-bd_sf"/>
</dbReference>
<dbReference type="EMBL" id="OCNJ01000007">
    <property type="protein sequence ID" value="SOD97835.1"/>
    <property type="molecule type" value="Genomic_DNA"/>
</dbReference>
<evidence type="ECO:0000313" key="6">
    <source>
        <dbReference type="EMBL" id="SOD97835.1"/>
    </source>
</evidence>
<dbReference type="SUPFAM" id="SSF53850">
    <property type="entry name" value="Periplasmic binding protein-like II"/>
    <property type="match status" value="1"/>
</dbReference>
<dbReference type="PANTHER" id="PTHR30126">
    <property type="entry name" value="HTH-TYPE TRANSCRIPTIONAL REGULATOR"/>
    <property type="match status" value="1"/>
</dbReference>
<dbReference type="Gene3D" id="1.10.10.10">
    <property type="entry name" value="Winged helix-like DNA-binding domain superfamily/Winged helix DNA-binding domain"/>
    <property type="match status" value="1"/>
</dbReference>
<dbReference type="InterPro" id="IPR036390">
    <property type="entry name" value="WH_DNA-bd_sf"/>
</dbReference>
<keyword evidence="2" id="KW-0805">Transcription regulation</keyword>
<evidence type="ECO:0000256" key="2">
    <source>
        <dbReference type="ARBA" id="ARBA00023015"/>
    </source>
</evidence>
<organism evidence="6 7">
    <name type="scientific">Caenispirillum bisanense</name>
    <dbReference type="NCBI Taxonomy" id="414052"/>
    <lineage>
        <taxon>Bacteria</taxon>
        <taxon>Pseudomonadati</taxon>
        <taxon>Pseudomonadota</taxon>
        <taxon>Alphaproteobacteria</taxon>
        <taxon>Rhodospirillales</taxon>
        <taxon>Novispirillaceae</taxon>
        <taxon>Caenispirillum</taxon>
    </lineage>
</organism>
<feature type="domain" description="HTH lysR-type" evidence="5">
    <location>
        <begin position="24"/>
        <end position="81"/>
    </location>
</feature>
<dbReference type="SUPFAM" id="SSF46785">
    <property type="entry name" value="Winged helix' DNA-binding domain"/>
    <property type="match status" value="1"/>
</dbReference>
<dbReference type="OrthoDB" id="7506954at2"/>
<dbReference type="GO" id="GO:0000976">
    <property type="term" value="F:transcription cis-regulatory region binding"/>
    <property type="evidence" value="ECO:0007669"/>
    <property type="project" value="TreeGrafter"/>
</dbReference>
<dbReference type="Gene3D" id="3.40.190.10">
    <property type="entry name" value="Periplasmic binding protein-like II"/>
    <property type="match status" value="2"/>
</dbReference>
<reference evidence="6 7" key="1">
    <citation type="submission" date="2017-09" db="EMBL/GenBank/DDBJ databases">
        <authorList>
            <person name="Ehlers B."/>
            <person name="Leendertz F.H."/>
        </authorList>
    </citation>
    <scope>NUCLEOTIDE SEQUENCE [LARGE SCALE GENOMIC DNA]</scope>
    <source>
        <strain evidence="6 7">USBA 140</strain>
    </source>
</reference>
<evidence type="ECO:0000256" key="4">
    <source>
        <dbReference type="ARBA" id="ARBA00023163"/>
    </source>
</evidence>
<keyword evidence="7" id="KW-1185">Reference proteome</keyword>
<dbReference type="PANTHER" id="PTHR30126:SF98">
    <property type="entry name" value="HTH-TYPE TRANSCRIPTIONAL ACTIVATOR BAUR"/>
    <property type="match status" value="1"/>
</dbReference>
<keyword evidence="4" id="KW-0804">Transcription</keyword>
<evidence type="ECO:0000256" key="1">
    <source>
        <dbReference type="ARBA" id="ARBA00009437"/>
    </source>
</evidence>
<dbReference type="Pfam" id="PF03466">
    <property type="entry name" value="LysR_substrate"/>
    <property type="match status" value="1"/>
</dbReference>
<dbReference type="Proteomes" id="UP000219621">
    <property type="component" value="Unassembled WGS sequence"/>
</dbReference>
<evidence type="ECO:0000313" key="7">
    <source>
        <dbReference type="Proteomes" id="UP000219621"/>
    </source>
</evidence>
<sequence>MNFNVSPWSSRESANVSIGQITEVDIRLLRVFVAVVEAGGFSAAQATLNVAGSTVSNHMSALEQRLGVKLCQRGRIGFRLTDKGRVVYDAACRLLAAAETFRSEAAQVRGQLVGDLRIGLVDTTITDPASPVVRALTRFNGREHRVHLHVGIEAPQDLERRLLAGALDIAVGSFPTRVTGLEYAPLYAESQTFYCGAGHPLFDAPAPTLEDVRACRIVARGYWHQNDLRRVGLPLSSAAATVQNMEAQAMLILSGGYLGFLPEHYAAPWVAQGRLKALLPEATAYTAPFDLVTRRGARETKVLATMVADLLASR</sequence>
<dbReference type="CDD" id="cd05466">
    <property type="entry name" value="PBP2_LTTR_substrate"/>
    <property type="match status" value="1"/>
</dbReference>
<dbReference type="GO" id="GO:0003700">
    <property type="term" value="F:DNA-binding transcription factor activity"/>
    <property type="evidence" value="ECO:0007669"/>
    <property type="project" value="InterPro"/>
</dbReference>
<comment type="similarity">
    <text evidence="1">Belongs to the LysR transcriptional regulatory family.</text>
</comment>
<dbReference type="AlphaFoldDB" id="A0A286GQL1"/>
<dbReference type="PROSITE" id="PS50931">
    <property type="entry name" value="HTH_LYSR"/>
    <property type="match status" value="1"/>
</dbReference>
<gene>
    <name evidence="6" type="ORF">SAMN05421508_107100</name>
</gene>
<protein>
    <submittedName>
        <fullName evidence="6">DNA-binding transcriptional regulator, LysR family</fullName>
    </submittedName>
</protein>
<dbReference type="InterPro" id="IPR005119">
    <property type="entry name" value="LysR_subst-bd"/>
</dbReference>
<keyword evidence="3 6" id="KW-0238">DNA-binding</keyword>
<dbReference type="Pfam" id="PF00126">
    <property type="entry name" value="HTH_1"/>
    <property type="match status" value="1"/>
</dbReference>
<dbReference type="InterPro" id="IPR000847">
    <property type="entry name" value="LysR_HTH_N"/>
</dbReference>
<evidence type="ECO:0000256" key="3">
    <source>
        <dbReference type="ARBA" id="ARBA00023125"/>
    </source>
</evidence>